<feature type="domain" description="FAST kinase leucine-rich" evidence="1">
    <location>
        <begin position="131"/>
        <end position="205"/>
    </location>
</feature>
<proteinExistence type="predicted"/>
<protein>
    <recommendedName>
        <fullName evidence="1">FAST kinase leucine-rich domain-containing protein</fullName>
    </recommendedName>
</protein>
<dbReference type="EMBL" id="HACA01022348">
    <property type="protein sequence ID" value="CDW39709.1"/>
    <property type="molecule type" value="Transcribed_RNA"/>
</dbReference>
<evidence type="ECO:0000313" key="2">
    <source>
        <dbReference type="EMBL" id="CDW39709.1"/>
    </source>
</evidence>
<dbReference type="GO" id="GO:0044528">
    <property type="term" value="P:regulation of mitochondrial mRNA stability"/>
    <property type="evidence" value="ECO:0007669"/>
    <property type="project" value="InterPro"/>
</dbReference>
<accession>A0A0K2UN52</accession>
<evidence type="ECO:0000259" key="1">
    <source>
        <dbReference type="Pfam" id="PF06743"/>
    </source>
</evidence>
<dbReference type="InterPro" id="IPR010622">
    <property type="entry name" value="FAST_Leu-rich"/>
</dbReference>
<dbReference type="AlphaFoldDB" id="A0A0K2UN52"/>
<dbReference type="OrthoDB" id="6501018at2759"/>
<sequence>MNEAQDYCPVDNVRILEAYVEAGHRPMHILKTLLFRLKRNTDGLDSTQACDALFVISSLSFTDKILIQKLVDIAANDVDEQVCNELVTGRLVSHMGRLRHFDERLLEKISNALAQDLESLVFKTFHSYAVSSAYLNYNPIDSKSHTNILNFLVSKLTSYEEVTEKIVEERRVGVWLDIVWSLSLLGFSNQNLLESVLNEDFIDKIINKSDCKNVGQIRKLLNINAIAQFIDKEYKGPTIDMAGSPLLCDNNMFSKKDSFTSVCIDIFSRFASPPNHAKVYPDTGMGFCIGAEAVIHKKSLQPMDIKRYGIFGVPTQENYTSLPDDFERLAMVPAGYLDCNHNGSFGGILDLKIRLLKSRGFKVLVIPRVEILALPFKTDKVKHVAKIFKKVMS</sequence>
<name>A0A0K2UN52_LEPSM</name>
<reference evidence="2" key="1">
    <citation type="submission" date="2014-05" db="EMBL/GenBank/DDBJ databases">
        <authorList>
            <person name="Chronopoulou M."/>
        </authorList>
    </citation>
    <scope>NUCLEOTIDE SEQUENCE</scope>
    <source>
        <tissue evidence="2">Whole organism</tissue>
    </source>
</reference>
<dbReference type="Pfam" id="PF06743">
    <property type="entry name" value="FAST_1"/>
    <property type="match status" value="1"/>
</dbReference>
<organism evidence="2">
    <name type="scientific">Lepeophtheirus salmonis</name>
    <name type="common">Salmon louse</name>
    <name type="synonym">Caligus salmonis</name>
    <dbReference type="NCBI Taxonomy" id="72036"/>
    <lineage>
        <taxon>Eukaryota</taxon>
        <taxon>Metazoa</taxon>
        <taxon>Ecdysozoa</taxon>
        <taxon>Arthropoda</taxon>
        <taxon>Crustacea</taxon>
        <taxon>Multicrustacea</taxon>
        <taxon>Hexanauplia</taxon>
        <taxon>Copepoda</taxon>
        <taxon>Siphonostomatoida</taxon>
        <taxon>Caligidae</taxon>
        <taxon>Lepeophtheirus</taxon>
    </lineage>
</organism>